<dbReference type="EMBL" id="BAAAKJ010000042">
    <property type="protein sequence ID" value="GAA1386080.1"/>
    <property type="molecule type" value="Genomic_DNA"/>
</dbReference>
<comment type="caution">
    <text evidence="2">The sequence shown here is derived from an EMBL/GenBank/DDBJ whole genome shotgun (WGS) entry which is preliminary data.</text>
</comment>
<protein>
    <submittedName>
        <fullName evidence="2">Uncharacterized protein</fullName>
    </submittedName>
</protein>
<gene>
    <name evidence="2" type="ORF">GCM10009639_09470</name>
</gene>
<proteinExistence type="predicted"/>
<evidence type="ECO:0000256" key="1">
    <source>
        <dbReference type="SAM" id="MobiDB-lite"/>
    </source>
</evidence>
<organism evidence="2 3">
    <name type="scientific">Kitasatospora putterlickiae</name>
    <dbReference type="NCBI Taxonomy" id="221725"/>
    <lineage>
        <taxon>Bacteria</taxon>
        <taxon>Bacillati</taxon>
        <taxon>Actinomycetota</taxon>
        <taxon>Actinomycetes</taxon>
        <taxon>Kitasatosporales</taxon>
        <taxon>Streptomycetaceae</taxon>
        <taxon>Kitasatospora</taxon>
    </lineage>
</organism>
<evidence type="ECO:0000313" key="2">
    <source>
        <dbReference type="EMBL" id="GAA1386080.1"/>
    </source>
</evidence>
<sequence length="155" mass="15149">MSFFIPGEGVLDAGAYAAVFGVVLLLGSREGAAGSSAVGDDQAGVEVGAVGEDDGARACGGEAGVTPGKVHALTRHGADGAGGPARPAQTHPPARCRSPRTATPARCLGRLGPRPPIGPAAVEHLLPGAQHRVPVQVDVGGGTVLGGVGSGRGRR</sequence>
<dbReference type="Proteomes" id="UP001499863">
    <property type="component" value="Unassembled WGS sequence"/>
</dbReference>
<reference evidence="2 3" key="1">
    <citation type="journal article" date="2019" name="Int. J. Syst. Evol. Microbiol.">
        <title>The Global Catalogue of Microorganisms (GCM) 10K type strain sequencing project: providing services to taxonomists for standard genome sequencing and annotation.</title>
        <authorList>
            <consortium name="The Broad Institute Genomics Platform"/>
            <consortium name="The Broad Institute Genome Sequencing Center for Infectious Disease"/>
            <person name="Wu L."/>
            <person name="Ma J."/>
        </authorList>
    </citation>
    <scope>NUCLEOTIDE SEQUENCE [LARGE SCALE GENOMIC DNA]</scope>
    <source>
        <strain evidence="2 3">JCM 12393</strain>
    </source>
</reference>
<feature type="region of interest" description="Disordered" evidence="1">
    <location>
        <begin position="74"/>
        <end position="104"/>
    </location>
</feature>
<evidence type="ECO:0000313" key="3">
    <source>
        <dbReference type="Proteomes" id="UP001499863"/>
    </source>
</evidence>
<keyword evidence="3" id="KW-1185">Reference proteome</keyword>
<accession>A0ABN1XP10</accession>
<name>A0ABN1XP10_9ACTN</name>